<name>A0A3A5HE84_9ACTN</name>
<reference evidence="5" key="1">
    <citation type="submission" date="2018-09" db="EMBL/GenBank/DDBJ databases">
        <authorList>
            <person name="Zhu H."/>
        </authorList>
    </citation>
    <scope>NUCLEOTIDE SEQUENCE [LARGE SCALE GENOMIC DNA]</scope>
    <source>
        <strain evidence="5">K1W22B-1</strain>
    </source>
</reference>
<dbReference type="OrthoDB" id="9795587at2"/>
<dbReference type="SUPFAM" id="SSF81296">
    <property type="entry name" value="E set domains"/>
    <property type="match status" value="1"/>
</dbReference>
<dbReference type="GO" id="GO:0020037">
    <property type="term" value="F:heme binding"/>
    <property type="evidence" value="ECO:0007669"/>
    <property type="project" value="TreeGrafter"/>
</dbReference>
<keyword evidence="2" id="KW-0472">Membrane</keyword>
<feature type="region of interest" description="Disordered" evidence="1">
    <location>
        <begin position="466"/>
        <end position="489"/>
    </location>
</feature>
<comment type="caution">
    <text evidence="4">The sequence shown here is derived from an EMBL/GenBank/DDBJ whole genome shotgun (WGS) entry which is preliminary data.</text>
</comment>
<protein>
    <submittedName>
        <fullName evidence="4">Oxidoreductase</fullName>
    </submittedName>
</protein>
<sequence length="547" mass="57893">MSNARMSWGTAGLVAGFAGLAVSHGTAHYLGRRLTPFDAVAELVIDVTPGSVAHWFIELVGTLDKPLLGLIIAAIMCLLFLAAGRLAARAWWAPLPLYAAMGGFALLATLTRDDATRTDAVPVALGAVCWIAALSFITEPVTTGSRAAAVSAATSDVAGDAHAHSRRTVLIRSAVVTAIGVGTAVLGPIVGRGRRRVEQARRLLVLPATTPNVPAGVSLKGEGLTPWMTSADDFYLIDTAFQKPAIDPKTWSLRIHGMVEREVVLSYQELLDREVTEDWITLSCVSNPVGGDLIGNAWWSGVRIAPLLAEAGVRPHADAVLQTSQDGWTCGTPLQALTDDRQAMIAFAMNGEALPIEHGFPARVIVPGLYGYVSACKWVVDIEVTRFDRISAYWTELGWSEKAPLKIGSRIDVPRSGQDIRPGDLRIGGMAWAQHTGIERVEYAIDGGAWQVAAIGGITNHTVPAGPATSAAPTGEASSAAPSAAPVGKVPNRDTWVQWAATVTVDEGDHELRVRAVGADGEVQTGVEKDVRPDGATGWHTRQFSVG</sequence>
<dbReference type="AlphaFoldDB" id="A0A3A5HE84"/>
<feature type="transmembrane region" description="Helical" evidence="2">
    <location>
        <begin position="120"/>
        <end position="137"/>
    </location>
</feature>
<dbReference type="InterPro" id="IPR014756">
    <property type="entry name" value="Ig_E-set"/>
</dbReference>
<keyword evidence="2" id="KW-1133">Transmembrane helix</keyword>
<feature type="transmembrane region" description="Helical" evidence="2">
    <location>
        <begin position="169"/>
        <end position="191"/>
    </location>
</feature>
<proteinExistence type="predicted"/>
<evidence type="ECO:0000259" key="3">
    <source>
        <dbReference type="Pfam" id="PF00174"/>
    </source>
</evidence>
<dbReference type="Gene3D" id="3.90.420.10">
    <property type="entry name" value="Oxidoreductase, molybdopterin-binding domain"/>
    <property type="match status" value="1"/>
</dbReference>
<dbReference type="PANTHER" id="PTHR19372">
    <property type="entry name" value="SULFITE REDUCTASE"/>
    <property type="match status" value="1"/>
</dbReference>
<keyword evidence="5" id="KW-1185">Reference proteome</keyword>
<dbReference type="InterPro" id="IPR036374">
    <property type="entry name" value="OxRdtase_Mopterin-bd_sf"/>
</dbReference>
<dbReference type="Proteomes" id="UP000276542">
    <property type="component" value="Unassembled WGS sequence"/>
</dbReference>
<dbReference type="EMBL" id="QYRP01000002">
    <property type="protein sequence ID" value="RJS46300.1"/>
    <property type="molecule type" value="Genomic_DNA"/>
</dbReference>
<dbReference type="GO" id="GO:0008482">
    <property type="term" value="F:sulfite oxidase activity"/>
    <property type="evidence" value="ECO:0007669"/>
    <property type="project" value="TreeGrafter"/>
</dbReference>
<feature type="domain" description="Oxidoreductase molybdopterin-binding" evidence="3">
    <location>
        <begin position="243"/>
        <end position="389"/>
    </location>
</feature>
<evidence type="ECO:0000256" key="1">
    <source>
        <dbReference type="SAM" id="MobiDB-lite"/>
    </source>
</evidence>
<feature type="transmembrane region" description="Helical" evidence="2">
    <location>
        <begin position="67"/>
        <end position="84"/>
    </location>
</feature>
<evidence type="ECO:0000313" key="4">
    <source>
        <dbReference type="EMBL" id="RJS46300.1"/>
    </source>
</evidence>
<dbReference type="Pfam" id="PF00174">
    <property type="entry name" value="Oxidored_molyb"/>
    <property type="match status" value="1"/>
</dbReference>
<feature type="transmembrane region" description="Helical" evidence="2">
    <location>
        <begin position="90"/>
        <end position="108"/>
    </location>
</feature>
<dbReference type="Gene3D" id="2.60.40.650">
    <property type="match status" value="1"/>
</dbReference>
<dbReference type="SUPFAM" id="SSF56524">
    <property type="entry name" value="Oxidoreductase molybdopterin-binding domain"/>
    <property type="match status" value="1"/>
</dbReference>
<dbReference type="RefSeq" id="WP_120060273.1">
    <property type="nucleotide sequence ID" value="NZ_QYRP01000002.1"/>
</dbReference>
<dbReference type="PANTHER" id="PTHR19372:SF7">
    <property type="entry name" value="SULFITE OXIDASE, MITOCHONDRIAL"/>
    <property type="match status" value="1"/>
</dbReference>
<gene>
    <name evidence="4" type="ORF">D4739_08790</name>
</gene>
<dbReference type="InterPro" id="IPR000572">
    <property type="entry name" value="OxRdtase_Mopterin-bd_dom"/>
</dbReference>
<evidence type="ECO:0000256" key="2">
    <source>
        <dbReference type="SAM" id="Phobius"/>
    </source>
</evidence>
<accession>A0A3A5HE84</accession>
<dbReference type="GO" id="GO:0006790">
    <property type="term" value="P:sulfur compound metabolic process"/>
    <property type="evidence" value="ECO:0007669"/>
    <property type="project" value="TreeGrafter"/>
</dbReference>
<evidence type="ECO:0000313" key="5">
    <source>
        <dbReference type="Proteomes" id="UP000276542"/>
    </source>
</evidence>
<organism evidence="4 5">
    <name type="scientific">Nocardioides cavernaquae</name>
    <dbReference type="NCBI Taxonomy" id="2321396"/>
    <lineage>
        <taxon>Bacteria</taxon>
        <taxon>Bacillati</taxon>
        <taxon>Actinomycetota</taxon>
        <taxon>Actinomycetes</taxon>
        <taxon>Propionibacteriales</taxon>
        <taxon>Nocardioidaceae</taxon>
        <taxon>Nocardioides</taxon>
    </lineage>
</organism>
<keyword evidence="2" id="KW-0812">Transmembrane</keyword>
<dbReference type="GO" id="GO:0043546">
    <property type="term" value="F:molybdopterin cofactor binding"/>
    <property type="evidence" value="ECO:0007669"/>
    <property type="project" value="TreeGrafter"/>
</dbReference>